<evidence type="ECO:0000259" key="9">
    <source>
        <dbReference type="PROSITE" id="PS50076"/>
    </source>
</evidence>
<dbReference type="PRINTS" id="PR00625">
    <property type="entry name" value="JDOMAIN"/>
</dbReference>
<keyword evidence="11" id="KW-1185">Reference proteome</keyword>
<dbReference type="InterPro" id="IPR052606">
    <property type="entry name" value="DnaJ_domain_protein"/>
</dbReference>
<feature type="domain" description="J" evidence="9">
    <location>
        <begin position="43"/>
        <end position="108"/>
    </location>
</feature>
<name>A0A5C3PNE1_9APHY</name>
<feature type="compositionally biased region" description="Low complexity" evidence="6">
    <location>
        <begin position="329"/>
        <end position="339"/>
    </location>
</feature>
<gene>
    <name evidence="10" type="ORF">K466DRAFT_584279</name>
</gene>
<organism evidence="10 11">
    <name type="scientific">Polyporus arcularius HHB13444</name>
    <dbReference type="NCBI Taxonomy" id="1314778"/>
    <lineage>
        <taxon>Eukaryota</taxon>
        <taxon>Fungi</taxon>
        <taxon>Dikarya</taxon>
        <taxon>Basidiomycota</taxon>
        <taxon>Agaricomycotina</taxon>
        <taxon>Agaricomycetes</taxon>
        <taxon>Polyporales</taxon>
        <taxon>Polyporaceae</taxon>
        <taxon>Polyporus</taxon>
    </lineage>
</organism>
<dbReference type="PANTHER" id="PTHR44653">
    <property type="entry name" value="DNAJ HOMOLOG SUBFAMILY C MEMBER 1"/>
    <property type="match status" value="1"/>
</dbReference>
<keyword evidence="1 7" id="KW-0812">Transmembrane</keyword>
<evidence type="ECO:0000256" key="2">
    <source>
        <dbReference type="ARBA" id="ARBA00022729"/>
    </source>
</evidence>
<protein>
    <submittedName>
        <fullName evidence="10">DnaJ-domain-containing protein</fullName>
    </submittedName>
</protein>
<dbReference type="EMBL" id="ML211064">
    <property type="protein sequence ID" value="TFK89808.1"/>
    <property type="molecule type" value="Genomic_DNA"/>
</dbReference>
<evidence type="ECO:0000256" key="1">
    <source>
        <dbReference type="ARBA" id="ARBA00022692"/>
    </source>
</evidence>
<feature type="region of interest" description="Disordered" evidence="6">
    <location>
        <begin position="256"/>
        <end position="339"/>
    </location>
</feature>
<dbReference type="FunCoup" id="A0A5C3PNE1">
    <property type="interactions" value="85"/>
</dbReference>
<reference evidence="10 11" key="1">
    <citation type="journal article" date="2019" name="Nat. Ecol. Evol.">
        <title>Megaphylogeny resolves global patterns of mushroom evolution.</title>
        <authorList>
            <person name="Varga T."/>
            <person name="Krizsan K."/>
            <person name="Foldi C."/>
            <person name="Dima B."/>
            <person name="Sanchez-Garcia M."/>
            <person name="Sanchez-Ramirez S."/>
            <person name="Szollosi G.J."/>
            <person name="Szarkandi J.G."/>
            <person name="Papp V."/>
            <person name="Albert L."/>
            <person name="Andreopoulos W."/>
            <person name="Angelini C."/>
            <person name="Antonin V."/>
            <person name="Barry K.W."/>
            <person name="Bougher N.L."/>
            <person name="Buchanan P."/>
            <person name="Buyck B."/>
            <person name="Bense V."/>
            <person name="Catcheside P."/>
            <person name="Chovatia M."/>
            <person name="Cooper J."/>
            <person name="Damon W."/>
            <person name="Desjardin D."/>
            <person name="Finy P."/>
            <person name="Geml J."/>
            <person name="Haridas S."/>
            <person name="Hughes K."/>
            <person name="Justo A."/>
            <person name="Karasinski D."/>
            <person name="Kautmanova I."/>
            <person name="Kiss B."/>
            <person name="Kocsube S."/>
            <person name="Kotiranta H."/>
            <person name="LaButti K.M."/>
            <person name="Lechner B.E."/>
            <person name="Liimatainen K."/>
            <person name="Lipzen A."/>
            <person name="Lukacs Z."/>
            <person name="Mihaltcheva S."/>
            <person name="Morgado L.N."/>
            <person name="Niskanen T."/>
            <person name="Noordeloos M.E."/>
            <person name="Ohm R.A."/>
            <person name="Ortiz-Santana B."/>
            <person name="Ovrebo C."/>
            <person name="Racz N."/>
            <person name="Riley R."/>
            <person name="Savchenko A."/>
            <person name="Shiryaev A."/>
            <person name="Soop K."/>
            <person name="Spirin V."/>
            <person name="Szebenyi C."/>
            <person name="Tomsovsky M."/>
            <person name="Tulloss R.E."/>
            <person name="Uehling J."/>
            <person name="Grigoriev I.V."/>
            <person name="Vagvolgyi C."/>
            <person name="Papp T."/>
            <person name="Martin F.M."/>
            <person name="Miettinen O."/>
            <person name="Hibbett D.S."/>
            <person name="Nagy L.G."/>
        </authorList>
    </citation>
    <scope>NUCLEOTIDE SEQUENCE [LARGE SCALE GENOMIC DNA]</scope>
    <source>
        <strain evidence="10 11">HHB13444</strain>
    </source>
</reference>
<keyword evidence="2 8" id="KW-0732">Signal</keyword>
<dbReference type="SUPFAM" id="SSF46565">
    <property type="entry name" value="Chaperone J-domain"/>
    <property type="match status" value="1"/>
</dbReference>
<dbReference type="SMART" id="SM00271">
    <property type="entry name" value="DnaJ"/>
    <property type="match status" value="1"/>
</dbReference>
<dbReference type="CDD" id="cd06257">
    <property type="entry name" value="DnaJ"/>
    <property type="match status" value="1"/>
</dbReference>
<dbReference type="STRING" id="1314778.A0A5C3PNE1"/>
<dbReference type="Proteomes" id="UP000308197">
    <property type="component" value="Unassembled WGS sequence"/>
</dbReference>
<dbReference type="Pfam" id="PF00226">
    <property type="entry name" value="DnaJ"/>
    <property type="match status" value="1"/>
</dbReference>
<dbReference type="PANTHER" id="PTHR44653:SF2">
    <property type="entry name" value="DNAJ HOMOLOG SUBFAMILY C MEMBER 1"/>
    <property type="match status" value="1"/>
</dbReference>
<evidence type="ECO:0000256" key="8">
    <source>
        <dbReference type="SAM" id="SignalP"/>
    </source>
</evidence>
<dbReference type="InParanoid" id="A0A5C3PNE1"/>
<comment type="subcellular location">
    <subcellularLocation>
        <location evidence="5">Endomembrane system</location>
        <topology evidence="5">Single-pass membrane protein</topology>
    </subcellularLocation>
</comment>
<dbReference type="AlphaFoldDB" id="A0A5C3PNE1"/>
<keyword evidence="4 7" id="KW-0472">Membrane</keyword>
<feature type="signal peptide" evidence="8">
    <location>
        <begin position="1"/>
        <end position="19"/>
    </location>
</feature>
<evidence type="ECO:0000313" key="11">
    <source>
        <dbReference type="Proteomes" id="UP000308197"/>
    </source>
</evidence>
<feature type="compositionally biased region" description="Basic residues" evidence="6">
    <location>
        <begin position="311"/>
        <end position="323"/>
    </location>
</feature>
<evidence type="ECO:0000256" key="6">
    <source>
        <dbReference type="SAM" id="MobiDB-lite"/>
    </source>
</evidence>
<accession>A0A5C3PNE1</accession>
<feature type="transmembrane region" description="Helical" evidence="7">
    <location>
        <begin position="128"/>
        <end position="147"/>
    </location>
</feature>
<evidence type="ECO:0000256" key="5">
    <source>
        <dbReference type="ARBA" id="ARBA00037847"/>
    </source>
</evidence>
<evidence type="ECO:0000256" key="7">
    <source>
        <dbReference type="SAM" id="Phobius"/>
    </source>
</evidence>
<feature type="chain" id="PRO_5022730409" evidence="8">
    <location>
        <begin position="20"/>
        <end position="339"/>
    </location>
</feature>
<evidence type="ECO:0000256" key="3">
    <source>
        <dbReference type="ARBA" id="ARBA00022989"/>
    </source>
</evidence>
<sequence length="339" mass="36958">MRLLHLIAFLAVLVTAVCAWTKEDHEIFDLVSALEAAEGKGTNFYSWLDVSSTATTQEISKAYRRKSLQLHPDKNKGVKHAHERFARLGVVAAILRDPAKRERYDFFYKNGVPVWRGTGYYYSRFRPGLGTVIVFLVLISSGIQYLVQKMNYNRDLKRIEWIIGQARQAAWGTKLTPVQGQRKVKVNLGGPPRLDADGNAVSGRMVDMVVEGDDVYILERDGSMHAVNSETAVAPSIKNTWFLSLVTGLWGKVTRRDGSAIDGTSSADAEDSDEVSGAGSDAPGSGASTPKEGGAGSLKNVRATATMMAGGRRRKAVSKRKLRQQPTQAAEAEGAAAEE</sequence>
<dbReference type="Gene3D" id="1.10.287.110">
    <property type="entry name" value="DnaJ domain"/>
    <property type="match status" value="1"/>
</dbReference>
<feature type="compositionally biased region" description="Low complexity" evidence="6">
    <location>
        <begin position="276"/>
        <end position="288"/>
    </location>
</feature>
<dbReference type="InterPro" id="IPR036869">
    <property type="entry name" value="J_dom_sf"/>
</dbReference>
<dbReference type="GO" id="GO:0012505">
    <property type="term" value="C:endomembrane system"/>
    <property type="evidence" value="ECO:0007669"/>
    <property type="project" value="UniProtKB-SubCell"/>
</dbReference>
<proteinExistence type="predicted"/>
<dbReference type="PROSITE" id="PS50076">
    <property type="entry name" value="DNAJ_2"/>
    <property type="match status" value="1"/>
</dbReference>
<evidence type="ECO:0000313" key="10">
    <source>
        <dbReference type="EMBL" id="TFK89808.1"/>
    </source>
</evidence>
<keyword evidence="3 7" id="KW-1133">Transmembrane helix</keyword>
<evidence type="ECO:0000256" key="4">
    <source>
        <dbReference type="ARBA" id="ARBA00023136"/>
    </source>
</evidence>
<dbReference type="InterPro" id="IPR001623">
    <property type="entry name" value="DnaJ_domain"/>
</dbReference>